<dbReference type="PANTHER" id="PTHR43133">
    <property type="entry name" value="RNA POLYMERASE ECF-TYPE SIGMA FACTO"/>
    <property type="match status" value="1"/>
</dbReference>
<name>A0ABM9PH18_9FLAO</name>
<dbReference type="Gene3D" id="1.10.10.10">
    <property type="entry name" value="Winged helix-like DNA-binding domain superfamily/Winged helix DNA-binding domain"/>
    <property type="match status" value="1"/>
</dbReference>
<evidence type="ECO:0000256" key="4">
    <source>
        <dbReference type="ARBA" id="ARBA00023163"/>
    </source>
</evidence>
<dbReference type="NCBIfam" id="TIGR02985">
    <property type="entry name" value="Sig70_bacteroi1"/>
    <property type="match status" value="1"/>
</dbReference>
<dbReference type="RefSeq" id="WP_348703856.1">
    <property type="nucleotide sequence ID" value="NZ_CAXIYA010000012.1"/>
</dbReference>
<dbReference type="InterPro" id="IPR013249">
    <property type="entry name" value="RNA_pol_sigma70_r4_t2"/>
</dbReference>
<evidence type="ECO:0000259" key="5">
    <source>
        <dbReference type="Pfam" id="PF04542"/>
    </source>
</evidence>
<keyword evidence="2" id="KW-0805">Transcription regulation</keyword>
<organism evidence="7 8">
    <name type="scientific">Tenacibaculum vairaonense</name>
    <dbReference type="NCBI Taxonomy" id="3137860"/>
    <lineage>
        <taxon>Bacteria</taxon>
        <taxon>Pseudomonadati</taxon>
        <taxon>Bacteroidota</taxon>
        <taxon>Flavobacteriia</taxon>
        <taxon>Flavobacteriales</taxon>
        <taxon>Flavobacteriaceae</taxon>
        <taxon>Tenacibaculum</taxon>
    </lineage>
</organism>
<dbReference type="Gene3D" id="1.10.1740.10">
    <property type="match status" value="1"/>
</dbReference>
<dbReference type="Pfam" id="PF04542">
    <property type="entry name" value="Sigma70_r2"/>
    <property type="match status" value="1"/>
</dbReference>
<feature type="domain" description="RNA polymerase sigma-70 region 2" evidence="5">
    <location>
        <begin position="13"/>
        <end position="79"/>
    </location>
</feature>
<keyword evidence="4" id="KW-0804">Transcription</keyword>
<dbReference type="PANTHER" id="PTHR43133:SF46">
    <property type="entry name" value="RNA POLYMERASE SIGMA-70 FACTOR ECF SUBFAMILY"/>
    <property type="match status" value="1"/>
</dbReference>
<dbReference type="Pfam" id="PF08281">
    <property type="entry name" value="Sigma70_r4_2"/>
    <property type="match status" value="1"/>
</dbReference>
<dbReference type="InterPro" id="IPR014284">
    <property type="entry name" value="RNA_pol_sigma-70_dom"/>
</dbReference>
<keyword evidence="3" id="KW-0731">Sigma factor</keyword>
<dbReference type="InterPro" id="IPR013324">
    <property type="entry name" value="RNA_pol_sigma_r3/r4-like"/>
</dbReference>
<protein>
    <submittedName>
        <fullName evidence="7">RNA polymerase sigma-70 factor, ECF subfamily</fullName>
    </submittedName>
</protein>
<dbReference type="Proteomes" id="UP001497602">
    <property type="component" value="Unassembled WGS sequence"/>
</dbReference>
<evidence type="ECO:0000259" key="6">
    <source>
        <dbReference type="Pfam" id="PF08281"/>
    </source>
</evidence>
<dbReference type="NCBIfam" id="TIGR02937">
    <property type="entry name" value="sigma70-ECF"/>
    <property type="match status" value="1"/>
</dbReference>
<dbReference type="InterPro" id="IPR013325">
    <property type="entry name" value="RNA_pol_sigma_r2"/>
</dbReference>
<proteinExistence type="inferred from homology"/>
<dbReference type="InterPro" id="IPR014327">
    <property type="entry name" value="RNA_pol_sigma70_bacteroid"/>
</dbReference>
<evidence type="ECO:0000313" key="7">
    <source>
        <dbReference type="EMBL" id="CAL2104882.1"/>
    </source>
</evidence>
<keyword evidence="8" id="KW-1185">Reference proteome</keyword>
<dbReference type="InterPro" id="IPR036388">
    <property type="entry name" value="WH-like_DNA-bd_sf"/>
</dbReference>
<feature type="domain" description="RNA polymerase sigma factor 70 region 4 type 2" evidence="6">
    <location>
        <begin position="106"/>
        <end position="155"/>
    </location>
</feature>
<gene>
    <name evidence="7" type="ORF">T190115A13A_110018</name>
</gene>
<sequence length="166" mass="19781">MGDREKQSFEKIFDKHYGRLFNYAFKVLKEEDIANDLVQDTFMKLWERVDLIKNEDRSVEAFLIKTLKNKIIDHYRKQQVKRKNLDLYKVNKNVEEELDSQWELTEAIKKAYALLPEKTLEFFKLSRNGGHSYKEIADIKKVSVKTVEAHISKALVILRKELKNFL</sequence>
<dbReference type="InterPro" id="IPR007627">
    <property type="entry name" value="RNA_pol_sigma70_r2"/>
</dbReference>
<evidence type="ECO:0000256" key="2">
    <source>
        <dbReference type="ARBA" id="ARBA00023015"/>
    </source>
</evidence>
<dbReference type="SUPFAM" id="SSF88659">
    <property type="entry name" value="Sigma3 and sigma4 domains of RNA polymerase sigma factors"/>
    <property type="match status" value="1"/>
</dbReference>
<dbReference type="EMBL" id="CAXJRC010000002">
    <property type="protein sequence ID" value="CAL2104882.1"/>
    <property type="molecule type" value="Genomic_DNA"/>
</dbReference>
<evidence type="ECO:0000313" key="8">
    <source>
        <dbReference type="Proteomes" id="UP001497602"/>
    </source>
</evidence>
<evidence type="ECO:0000256" key="3">
    <source>
        <dbReference type="ARBA" id="ARBA00023082"/>
    </source>
</evidence>
<accession>A0ABM9PH18</accession>
<comment type="similarity">
    <text evidence="1">Belongs to the sigma-70 factor family. ECF subfamily.</text>
</comment>
<dbReference type="SUPFAM" id="SSF88946">
    <property type="entry name" value="Sigma2 domain of RNA polymerase sigma factors"/>
    <property type="match status" value="1"/>
</dbReference>
<evidence type="ECO:0000256" key="1">
    <source>
        <dbReference type="ARBA" id="ARBA00010641"/>
    </source>
</evidence>
<reference evidence="7 8" key="1">
    <citation type="submission" date="2024-05" db="EMBL/GenBank/DDBJ databases">
        <authorList>
            <person name="Duchaud E."/>
        </authorList>
    </citation>
    <scope>NUCLEOTIDE SEQUENCE [LARGE SCALE GENOMIC DNA]</scope>
    <source>
        <strain evidence="7">Ena-SAMPLE-TAB-13-05-2024-13:56:06:370-140305</strain>
    </source>
</reference>
<dbReference type="InterPro" id="IPR039425">
    <property type="entry name" value="RNA_pol_sigma-70-like"/>
</dbReference>
<comment type="caution">
    <text evidence="7">The sequence shown here is derived from an EMBL/GenBank/DDBJ whole genome shotgun (WGS) entry which is preliminary data.</text>
</comment>